<feature type="compositionally biased region" description="Polar residues" evidence="4">
    <location>
        <begin position="562"/>
        <end position="575"/>
    </location>
</feature>
<feature type="compositionally biased region" description="Basic and acidic residues" evidence="4">
    <location>
        <begin position="495"/>
        <end position="515"/>
    </location>
</feature>
<dbReference type="SMART" id="SM00498">
    <property type="entry name" value="FH2"/>
    <property type="match status" value="1"/>
</dbReference>
<dbReference type="InterPro" id="IPR042201">
    <property type="entry name" value="FH2_Formin_sf"/>
</dbReference>
<sequence length="739" mass="81068">MEGSLWAAAQEDEQRPEIDVDELQSLFAMAAPAKPAAAAERKGVEAKPQRVNLIDLRRANNCEIMLTKVKMPLPEMLAAILRLDDKSLDTDTVENLIKFCPTKEEADTLRAYDGDKSLLGKCEQFFLELMSVPRIEAKLRVFSFKIEFNAQVEELKKTLTLIISAAKEVRESETLTRVMRQVLELGNIINQGTARGGAKAFKLDSLSKLGDVRAVNNKMTLMHYLGKTLQKMPDLAEFYKELSHLEPASKVQLKALLDERQAVLKGLEKVEAELAAAENDGPASEAFSKVLREFYDGAKGEEEKLNELYREMDKTADLVVRYFGEDPTRKPFEDVCKVLVDFMNNYQKAVEDNKAQEEAEKKKKEKEEKERAEKERHGKNKADVPPSPNKPTLTFKSSSPPALTGSPSRRRTAGDEPLDEPAASEAPKVPRFLQNMKNLDRGSKPFKMLDVDVSQLGRGRAALRKSSDEGKPAAASEAEKLKKKVGFGSTFAVRGEADPRNGAEKKGEDQPKEETSGAGKSGTNSTSEGTEKEGESAGRTVGTGEPPVESVPRPEKPKSRRTSFPSGNKPTQNDGTVLGTEGPGEANGKTENGRLEELDLGTPMKDLMVRVRRKSGEFVRDGEGSPSSPQGLAERRKVSTPKSLDFRERLAVRRAGLSSPRETASPSPSSDRVRRTSGSPGSVRSSDSPLGKAMDGAETEEETRNGETEEGQRNGETEQGSGAKLLQNTTLETGDDKTK</sequence>
<dbReference type="OrthoDB" id="1668162at2759"/>
<evidence type="ECO:0000313" key="7">
    <source>
        <dbReference type="Proteomes" id="UP000054558"/>
    </source>
</evidence>
<dbReference type="STRING" id="105231.A0A1Y1HV02"/>
<feature type="compositionally biased region" description="Basic and acidic residues" evidence="4">
    <location>
        <begin position="702"/>
        <end position="716"/>
    </location>
</feature>
<feature type="compositionally biased region" description="Polar residues" evidence="4">
    <location>
        <begin position="660"/>
        <end position="670"/>
    </location>
</feature>
<dbReference type="PANTHER" id="PTHR45733">
    <property type="entry name" value="FORMIN-J"/>
    <property type="match status" value="1"/>
</dbReference>
<evidence type="ECO:0000259" key="5">
    <source>
        <dbReference type="PROSITE" id="PS51444"/>
    </source>
</evidence>
<evidence type="ECO:0000313" key="6">
    <source>
        <dbReference type="EMBL" id="GAQ82454.1"/>
    </source>
</evidence>
<organism evidence="6 7">
    <name type="scientific">Klebsormidium nitens</name>
    <name type="common">Green alga</name>
    <name type="synonym">Ulothrix nitens</name>
    <dbReference type="NCBI Taxonomy" id="105231"/>
    <lineage>
        <taxon>Eukaryota</taxon>
        <taxon>Viridiplantae</taxon>
        <taxon>Streptophyta</taxon>
        <taxon>Klebsormidiophyceae</taxon>
        <taxon>Klebsormidiales</taxon>
        <taxon>Klebsormidiaceae</taxon>
        <taxon>Klebsormidium</taxon>
    </lineage>
</organism>
<keyword evidence="3" id="KW-0175">Coiled coil</keyword>
<evidence type="ECO:0000256" key="4">
    <source>
        <dbReference type="SAM" id="MobiDB-lite"/>
    </source>
</evidence>
<evidence type="ECO:0000256" key="2">
    <source>
        <dbReference type="RuleBase" id="RU361260"/>
    </source>
</evidence>
<feature type="domain" description="FH2" evidence="5">
    <location>
        <begin position="1"/>
        <end position="372"/>
    </location>
</feature>
<dbReference type="Proteomes" id="UP000054558">
    <property type="component" value="Unassembled WGS sequence"/>
</dbReference>
<feature type="compositionally biased region" description="Basic and acidic residues" evidence="4">
    <location>
        <begin position="438"/>
        <end position="450"/>
    </location>
</feature>
<comment type="similarity">
    <text evidence="1">Belongs to the formin-like family. Class-II subfamily.</text>
</comment>
<protein>
    <recommendedName>
        <fullName evidence="2">Formin-like protein</fullName>
    </recommendedName>
</protein>
<dbReference type="Gene3D" id="1.20.58.2220">
    <property type="entry name" value="Formin, FH2 domain"/>
    <property type="match status" value="1"/>
</dbReference>
<feature type="compositionally biased region" description="Basic and acidic residues" evidence="4">
    <location>
        <begin position="614"/>
        <end position="623"/>
    </location>
</feature>
<evidence type="ECO:0000256" key="3">
    <source>
        <dbReference type="SAM" id="Coils"/>
    </source>
</evidence>
<dbReference type="InterPro" id="IPR051144">
    <property type="entry name" value="Formin_homology_domain"/>
</dbReference>
<proteinExistence type="inferred from homology"/>
<name>A0A1Y1HV02_KLENI</name>
<accession>A0A1Y1HV02</accession>
<dbReference type="OMA" id="QDNPAKD"/>
<dbReference type="AlphaFoldDB" id="A0A1Y1HV02"/>
<feature type="compositionally biased region" description="Low complexity" evidence="4">
    <location>
        <begin position="676"/>
        <end position="689"/>
    </location>
</feature>
<feature type="coiled-coil region" evidence="3">
    <location>
        <begin position="253"/>
        <end position="318"/>
    </location>
</feature>
<gene>
    <name evidence="6" type="ORF">KFL_001110310</name>
</gene>
<feature type="compositionally biased region" description="Basic and acidic residues" evidence="4">
    <location>
        <begin position="351"/>
        <end position="382"/>
    </location>
</feature>
<dbReference type="PROSITE" id="PS51444">
    <property type="entry name" value="FH2"/>
    <property type="match status" value="1"/>
</dbReference>
<dbReference type="Pfam" id="PF02181">
    <property type="entry name" value="FH2"/>
    <property type="match status" value="1"/>
</dbReference>
<dbReference type="SUPFAM" id="SSF101447">
    <property type="entry name" value="Formin homology 2 domain (FH2 domain)"/>
    <property type="match status" value="1"/>
</dbReference>
<evidence type="ECO:0000256" key="1">
    <source>
        <dbReference type="ARBA" id="ARBA00006468"/>
    </source>
</evidence>
<dbReference type="EMBL" id="DF237060">
    <property type="protein sequence ID" value="GAQ82454.1"/>
    <property type="molecule type" value="Genomic_DNA"/>
</dbReference>
<feature type="region of interest" description="Disordered" evidence="4">
    <location>
        <begin position="351"/>
        <end position="739"/>
    </location>
</feature>
<keyword evidence="7" id="KW-1185">Reference proteome</keyword>
<dbReference type="InterPro" id="IPR015425">
    <property type="entry name" value="FH2_Formin"/>
</dbReference>
<feature type="compositionally biased region" description="Polar residues" evidence="4">
    <location>
        <begin position="390"/>
        <end position="407"/>
    </location>
</feature>
<reference evidence="6 7" key="1">
    <citation type="journal article" date="2014" name="Nat. Commun.">
        <title>Klebsormidium flaccidum genome reveals primary factors for plant terrestrial adaptation.</title>
        <authorList>
            <person name="Hori K."/>
            <person name="Maruyama F."/>
            <person name="Fujisawa T."/>
            <person name="Togashi T."/>
            <person name="Yamamoto N."/>
            <person name="Seo M."/>
            <person name="Sato S."/>
            <person name="Yamada T."/>
            <person name="Mori H."/>
            <person name="Tajima N."/>
            <person name="Moriyama T."/>
            <person name="Ikeuchi M."/>
            <person name="Watanabe M."/>
            <person name="Wada H."/>
            <person name="Kobayashi K."/>
            <person name="Saito M."/>
            <person name="Masuda T."/>
            <person name="Sasaki-Sekimoto Y."/>
            <person name="Mashiguchi K."/>
            <person name="Awai K."/>
            <person name="Shimojima M."/>
            <person name="Masuda S."/>
            <person name="Iwai M."/>
            <person name="Nobusawa T."/>
            <person name="Narise T."/>
            <person name="Kondo S."/>
            <person name="Saito H."/>
            <person name="Sato R."/>
            <person name="Murakawa M."/>
            <person name="Ihara Y."/>
            <person name="Oshima-Yamada Y."/>
            <person name="Ohtaka K."/>
            <person name="Satoh M."/>
            <person name="Sonobe K."/>
            <person name="Ishii M."/>
            <person name="Ohtani R."/>
            <person name="Kanamori-Sato M."/>
            <person name="Honoki R."/>
            <person name="Miyazaki D."/>
            <person name="Mochizuki H."/>
            <person name="Umetsu J."/>
            <person name="Higashi K."/>
            <person name="Shibata D."/>
            <person name="Kamiya Y."/>
            <person name="Sato N."/>
            <person name="Nakamura Y."/>
            <person name="Tabata S."/>
            <person name="Ida S."/>
            <person name="Kurokawa K."/>
            <person name="Ohta H."/>
        </authorList>
    </citation>
    <scope>NUCLEOTIDE SEQUENCE [LARGE SCALE GENOMIC DNA]</scope>
    <source>
        <strain evidence="6 7">NIES-2285</strain>
    </source>
</reference>
<dbReference type="PANTHER" id="PTHR45733:SF8">
    <property type="entry name" value="FORMIN-J"/>
    <property type="match status" value="1"/>
</dbReference>